<proteinExistence type="inferred from homology"/>
<evidence type="ECO:0000256" key="1">
    <source>
        <dbReference type="ARBA" id="ARBA00008791"/>
    </source>
</evidence>
<dbReference type="CDD" id="cd00293">
    <property type="entry name" value="USP-like"/>
    <property type="match status" value="1"/>
</dbReference>
<dbReference type="Gene3D" id="3.40.50.620">
    <property type="entry name" value="HUPs"/>
    <property type="match status" value="1"/>
</dbReference>
<dbReference type="PANTHER" id="PTHR46268:SF24">
    <property type="entry name" value="UNIVERSAL STRESS PROTEIN"/>
    <property type="match status" value="1"/>
</dbReference>
<dbReference type="PRINTS" id="PR01438">
    <property type="entry name" value="UNVRSLSTRESS"/>
</dbReference>
<organism evidence="3 4">
    <name type="scientific">Halogranum amylolyticum</name>
    <dbReference type="NCBI Taxonomy" id="660520"/>
    <lineage>
        <taxon>Archaea</taxon>
        <taxon>Methanobacteriati</taxon>
        <taxon>Methanobacteriota</taxon>
        <taxon>Stenosarchaea group</taxon>
        <taxon>Halobacteria</taxon>
        <taxon>Halobacteriales</taxon>
        <taxon>Haloferacaceae</taxon>
    </lineage>
</organism>
<protein>
    <submittedName>
        <fullName evidence="3">Nucleotide-binding universal stress protein, UspA family</fullName>
    </submittedName>
</protein>
<name>A0A1H8URB2_9EURY</name>
<gene>
    <name evidence="3" type="ORF">SAMN04487948_11216</name>
</gene>
<feature type="domain" description="UspA" evidence="2">
    <location>
        <begin position="1"/>
        <end position="144"/>
    </location>
</feature>
<reference evidence="4" key="1">
    <citation type="submission" date="2016-10" db="EMBL/GenBank/DDBJ databases">
        <authorList>
            <person name="Varghese N."/>
            <person name="Submissions S."/>
        </authorList>
    </citation>
    <scope>NUCLEOTIDE SEQUENCE [LARGE SCALE GENOMIC DNA]</scope>
    <source>
        <strain evidence="4">CGMCC 1.10121</strain>
    </source>
</reference>
<dbReference type="InterPro" id="IPR006016">
    <property type="entry name" value="UspA"/>
</dbReference>
<keyword evidence="4" id="KW-1185">Reference proteome</keyword>
<dbReference type="RefSeq" id="WP_089826371.1">
    <property type="nucleotide sequence ID" value="NZ_FODV01000012.1"/>
</dbReference>
<evidence type="ECO:0000313" key="4">
    <source>
        <dbReference type="Proteomes" id="UP000199126"/>
    </source>
</evidence>
<sequence length="144" mass="15789">MVEHVLVPFDGSPLSEKALAYACEEFGSSTITVFYVVDSHKDETAAIGWGDHPGEWEEWLENRREHAEDLFSTAHSIADDHGVTIQTGAAVGRTQEMILKAVDEYGADQIVVGTHGRPHLEEFVFGSVAEALVRKSPVPVTTVR</sequence>
<evidence type="ECO:0000259" key="2">
    <source>
        <dbReference type="Pfam" id="PF00582"/>
    </source>
</evidence>
<dbReference type="OrthoDB" id="105697at2157"/>
<dbReference type="InterPro" id="IPR014729">
    <property type="entry name" value="Rossmann-like_a/b/a_fold"/>
</dbReference>
<dbReference type="AlphaFoldDB" id="A0A1H8URB2"/>
<accession>A0A1H8URB2</accession>
<dbReference type="InterPro" id="IPR006015">
    <property type="entry name" value="Universal_stress_UspA"/>
</dbReference>
<dbReference type="SUPFAM" id="SSF52402">
    <property type="entry name" value="Adenine nucleotide alpha hydrolases-like"/>
    <property type="match status" value="1"/>
</dbReference>
<dbReference type="EMBL" id="FODV01000012">
    <property type="protein sequence ID" value="SEP05128.1"/>
    <property type="molecule type" value="Genomic_DNA"/>
</dbReference>
<dbReference type="Pfam" id="PF00582">
    <property type="entry name" value="Usp"/>
    <property type="match status" value="1"/>
</dbReference>
<evidence type="ECO:0000313" key="3">
    <source>
        <dbReference type="EMBL" id="SEP05128.1"/>
    </source>
</evidence>
<comment type="similarity">
    <text evidence="1">Belongs to the universal stress protein A family.</text>
</comment>
<dbReference type="Proteomes" id="UP000199126">
    <property type="component" value="Unassembled WGS sequence"/>
</dbReference>
<dbReference type="PANTHER" id="PTHR46268">
    <property type="entry name" value="STRESS RESPONSE PROTEIN NHAX"/>
    <property type="match status" value="1"/>
</dbReference>